<dbReference type="GO" id="GO:0015627">
    <property type="term" value="C:type II protein secretion system complex"/>
    <property type="evidence" value="ECO:0000318"/>
    <property type="project" value="GO_Central"/>
</dbReference>
<dbReference type="EMBL" id="BX294151">
    <property type="protein sequence ID" value="CAD78945.1"/>
    <property type="molecule type" value="Genomic_DNA"/>
</dbReference>
<evidence type="ECO:0000256" key="4">
    <source>
        <dbReference type="SAM" id="MobiDB-lite"/>
    </source>
</evidence>
<feature type="domain" description="NolW-like" evidence="5">
    <location>
        <begin position="667"/>
        <end position="765"/>
    </location>
</feature>
<evidence type="ECO:0000259" key="5">
    <source>
        <dbReference type="Pfam" id="PF03958"/>
    </source>
</evidence>
<feature type="region of interest" description="Disordered" evidence="4">
    <location>
        <begin position="807"/>
        <end position="853"/>
    </location>
</feature>
<dbReference type="PATRIC" id="fig|243090.15.peg.5103"/>
<dbReference type="HOGENOM" id="CLU_006218_0_0_0"/>
<keyword evidence="3" id="KW-0472">Membrane</keyword>
<feature type="compositionally biased region" description="Basic and acidic residues" evidence="4">
    <location>
        <begin position="818"/>
        <end position="828"/>
    </location>
</feature>
<feature type="compositionally biased region" description="Polar residues" evidence="4">
    <location>
        <begin position="829"/>
        <end position="843"/>
    </location>
</feature>
<dbReference type="InterPro" id="IPR038591">
    <property type="entry name" value="NolW-like_sf"/>
</dbReference>
<name>Q7UET9_RHOBA</name>
<feature type="domain" description="NolW-like" evidence="5">
    <location>
        <begin position="776"/>
        <end position="888"/>
    </location>
</feature>
<dbReference type="eggNOG" id="COG1450">
    <property type="taxonomic scope" value="Bacteria"/>
</dbReference>
<dbReference type="Gene3D" id="3.30.1370.120">
    <property type="match status" value="4"/>
</dbReference>
<feature type="compositionally biased region" description="Low complexity" evidence="4">
    <location>
        <begin position="912"/>
        <end position="923"/>
    </location>
</feature>
<dbReference type="Pfam" id="PF03958">
    <property type="entry name" value="Secretin_N"/>
    <property type="match status" value="4"/>
</dbReference>
<feature type="compositionally biased region" description="Basic and acidic residues" evidence="4">
    <location>
        <begin position="589"/>
        <end position="604"/>
    </location>
</feature>
<evidence type="ECO:0000313" key="6">
    <source>
        <dbReference type="EMBL" id="CAD78945.1"/>
    </source>
</evidence>
<dbReference type="Proteomes" id="UP000001025">
    <property type="component" value="Chromosome"/>
</dbReference>
<dbReference type="InterPro" id="IPR050810">
    <property type="entry name" value="Bact_Secretion_Sys_Channel"/>
</dbReference>
<dbReference type="STRING" id="243090.RB10560"/>
<dbReference type="KEGG" id="rba:RB10560"/>
<feature type="domain" description="NolW-like" evidence="5">
    <location>
        <begin position="451"/>
        <end position="520"/>
    </location>
</feature>
<feature type="region of interest" description="Disordered" evidence="4">
    <location>
        <begin position="911"/>
        <end position="934"/>
    </location>
</feature>
<dbReference type="GO" id="GO:0009306">
    <property type="term" value="P:protein secretion"/>
    <property type="evidence" value="ECO:0000318"/>
    <property type="project" value="GO_Central"/>
</dbReference>
<dbReference type="InterPro" id="IPR005644">
    <property type="entry name" value="NolW-like"/>
</dbReference>
<dbReference type="InParanoid" id="Q7UET9"/>
<dbReference type="PANTHER" id="PTHR30332">
    <property type="entry name" value="PROBABLE GENERAL SECRETION PATHWAY PROTEIN D"/>
    <property type="match status" value="1"/>
</dbReference>
<dbReference type="EnsemblBacteria" id="CAD78945">
    <property type="protein sequence ID" value="CAD78945"/>
    <property type="gene ID" value="RB10560"/>
</dbReference>
<organism evidence="6 7">
    <name type="scientific">Rhodopirellula baltica (strain DSM 10527 / NCIMB 13988 / SH1)</name>
    <dbReference type="NCBI Taxonomy" id="243090"/>
    <lineage>
        <taxon>Bacteria</taxon>
        <taxon>Pseudomonadati</taxon>
        <taxon>Planctomycetota</taxon>
        <taxon>Planctomycetia</taxon>
        <taxon>Pirellulales</taxon>
        <taxon>Pirellulaceae</taxon>
        <taxon>Rhodopirellula</taxon>
    </lineage>
</organism>
<comment type="subcellular location">
    <subcellularLocation>
        <location evidence="1">Membrane</location>
    </subcellularLocation>
</comment>
<feature type="region of interest" description="Disordered" evidence="4">
    <location>
        <begin position="561"/>
        <end position="609"/>
    </location>
</feature>
<gene>
    <name evidence="6" type="ordered locus">RB10560</name>
</gene>
<keyword evidence="7" id="KW-1185">Reference proteome</keyword>
<sequence length="934" mass="100900">MTLLDNSVLYKSPLRSSSSTVPSIAPHLPPNQSRWFHRHRASSLMNNALNFPKRWVALDECFSSRNASAGLKTKRQRSVSSKRRVRASLALAVLAGACVGTGTAAPMMSACSADEVADVAPADSVEQSNVDGQTAETLRFSFNGVPWREVIQWLADEADLALHISELPSGSFTYSDNSEFTVQEAIDRVNLFLISEGFTLVRSGRLLSVIDLTDPRGVQQLETLAEFVDAEQLADRKPHDVVKCIFSLGEIDGEDAVQELSALNLMTSPTVLNKTNQLIVTDSVAKLRSVQRVLSAFKLDEMDNGTIVQSFQLQHVTADDVLTVARPHLGLATDEMIGIDVSLSADLGGNSIFVTGIEDKVKLLEGLVKAVDQPDSAKASSNEPMQLRSYLVPGGNVRTVYNVLQTLLSGKTVRLSMDDDAGTIVALASAETQAEISQTVEELQAADDEFEVIQLKSVDPSYAISLIDQMLDLPDEYADPDDIDPDTPRIDADPGNRRLFVRGKRHRIDQIKTIVEGLEKGGVSSDAEQIRVLPFKGKNAERLLETGAKFWQSTNPVILYPGHESNSPNVLERVPNEDEGDASESSDPGADHGALELTSKRSLTDEPTEARLLTTVTRSRSEPITCQITSRGLILQSEDTTALNEFEQHLRSLGTSMQPASSPPIAFYLKHIRPDDALRMLAELLEGGEAAKEGEAGTLINGTMTSVSSGGYLGSFLTTRDGTMTLLFGSITIVSDSRLNRLIAQGSSDDIDLIENYLKIIDKDRSITTVQTYGTSRVIELKHTRAADVAEAVQAAYAGRMAEGAGKANAAAGGGNDSEARDAARNGDNRGNSKNPPKKSASQAARDLEPKMTVAVHEASNSLIVTAPQQLFAEVETLVQTIDSRGEQAVEVIIPSSDEVMGEVLQQVLGASTITSRRSTTSSSRDRSRDRGGR</sequence>
<evidence type="ECO:0000256" key="1">
    <source>
        <dbReference type="ARBA" id="ARBA00004370"/>
    </source>
</evidence>
<dbReference type="OrthoDB" id="221929at2"/>
<keyword evidence="2" id="KW-0732">Signal</keyword>
<dbReference type="AlphaFoldDB" id="Q7UET9"/>
<dbReference type="PANTHER" id="PTHR30332:SF24">
    <property type="entry name" value="SECRETIN GSPD-RELATED"/>
    <property type="match status" value="1"/>
</dbReference>
<reference evidence="6 7" key="1">
    <citation type="journal article" date="2003" name="Proc. Natl. Acad. Sci. U.S.A.">
        <title>Complete genome sequence of the marine planctomycete Pirellula sp. strain 1.</title>
        <authorList>
            <person name="Gloeckner F.O."/>
            <person name="Kube M."/>
            <person name="Bauer M."/>
            <person name="Teeling H."/>
            <person name="Lombardot T."/>
            <person name="Ludwig W."/>
            <person name="Gade D."/>
            <person name="Beck A."/>
            <person name="Borzym K."/>
            <person name="Heitmann K."/>
            <person name="Rabus R."/>
            <person name="Schlesner H."/>
            <person name="Amann R."/>
            <person name="Reinhardt R."/>
        </authorList>
    </citation>
    <scope>NUCLEOTIDE SEQUENCE [LARGE SCALE GENOMIC DNA]</scope>
    <source>
        <strain evidence="7">DSM 10527 / NCIMB 13988 / SH1</strain>
    </source>
</reference>
<proteinExistence type="predicted"/>
<evidence type="ECO:0000313" key="7">
    <source>
        <dbReference type="Proteomes" id="UP000001025"/>
    </source>
</evidence>
<evidence type="ECO:0000256" key="2">
    <source>
        <dbReference type="ARBA" id="ARBA00022729"/>
    </source>
</evidence>
<feature type="compositionally biased region" description="Basic and acidic residues" evidence="4">
    <location>
        <begin position="924"/>
        <end position="934"/>
    </location>
</feature>
<accession>Q7UET9</accession>
<feature type="domain" description="NolW-like" evidence="5">
    <location>
        <begin position="308"/>
        <end position="375"/>
    </location>
</feature>
<protein>
    <recommendedName>
        <fullName evidence="5">NolW-like domain-containing protein</fullName>
    </recommendedName>
</protein>
<evidence type="ECO:0000256" key="3">
    <source>
        <dbReference type="ARBA" id="ARBA00023136"/>
    </source>
</evidence>
<dbReference type="GO" id="GO:0016020">
    <property type="term" value="C:membrane"/>
    <property type="evidence" value="ECO:0007669"/>
    <property type="project" value="UniProtKB-SubCell"/>
</dbReference>